<dbReference type="RefSeq" id="WP_284102366.1">
    <property type="nucleotide sequence ID" value="NZ_JARRAF010000030.1"/>
</dbReference>
<name>A0ABT7E157_9NEIS</name>
<keyword evidence="2" id="KW-1185">Reference proteome</keyword>
<organism evidence="1 2">
    <name type="scientific">Parachitinimonas caeni</name>
    <dbReference type="NCBI Taxonomy" id="3031301"/>
    <lineage>
        <taxon>Bacteria</taxon>
        <taxon>Pseudomonadati</taxon>
        <taxon>Pseudomonadota</taxon>
        <taxon>Betaproteobacteria</taxon>
        <taxon>Neisseriales</taxon>
        <taxon>Chitinibacteraceae</taxon>
        <taxon>Parachitinimonas</taxon>
    </lineage>
</organism>
<protein>
    <submittedName>
        <fullName evidence="1">Uncharacterized protein</fullName>
    </submittedName>
</protein>
<comment type="caution">
    <text evidence="1">The sequence shown here is derived from an EMBL/GenBank/DDBJ whole genome shotgun (WGS) entry which is preliminary data.</text>
</comment>
<proteinExistence type="predicted"/>
<gene>
    <name evidence="1" type="ORF">PZA18_18570</name>
</gene>
<sequence>MYVGNGLIPPDEARLFAESERPPSLRLAAPAEPTPPVSTDVELEQLLVLEQDGQQRKDLQRALAELILSRASAVASLPPVAGGEMAMTLVAFGAELLTSRHDAGELFRADPGRLIGLAVADLYRVRPLVRTTSCDLLDDEWLTGCYRAPVDFVAIQQAHWGVGHGTPPWSPRFPGALPRASSIRTDAGLAQQLSPPSTLHQISILGRQYRYSYYARHQVGSIEPDSAVSPADRGLLQLRAQAEASRELSARNVVKPNTITVSSRWQENLLEASM</sequence>
<reference evidence="1" key="1">
    <citation type="submission" date="2023-03" db="EMBL/GenBank/DDBJ databases">
        <title>Chitinimonas shenzhenensis gen. nov., sp. nov., a novel member of family Burkholderiaceae isolated from activated sludge collected in Shen Zhen, China.</title>
        <authorList>
            <person name="Wang X."/>
        </authorList>
    </citation>
    <scope>NUCLEOTIDE SEQUENCE</scope>
    <source>
        <strain evidence="1">DQS-5</strain>
    </source>
</reference>
<dbReference type="EMBL" id="JARRAF010000030">
    <property type="protein sequence ID" value="MDK2126051.1"/>
    <property type="molecule type" value="Genomic_DNA"/>
</dbReference>
<evidence type="ECO:0000313" key="1">
    <source>
        <dbReference type="EMBL" id="MDK2126051.1"/>
    </source>
</evidence>
<dbReference type="Proteomes" id="UP001172778">
    <property type="component" value="Unassembled WGS sequence"/>
</dbReference>
<evidence type="ECO:0000313" key="2">
    <source>
        <dbReference type="Proteomes" id="UP001172778"/>
    </source>
</evidence>
<accession>A0ABT7E157</accession>